<dbReference type="InterPro" id="IPR040009">
    <property type="entry name" value="Mtf2/C5D6.12-like"/>
</dbReference>
<feature type="domain" description="Mtf2-like C-terminal" evidence="1">
    <location>
        <begin position="143"/>
        <end position="333"/>
    </location>
</feature>
<protein>
    <recommendedName>
        <fullName evidence="1">Mtf2-like C-terminal domain-containing protein</fullName>
    </recommendedName>
</protein>
<gene>
    <name evidence="2" type="ORF">CU098_012904</name>
</gene>
<dbReference type="Pfam" id="PF19189">
    <property type="entry name" value="Mtf2"/>
    <property type="match status" value="1"/>
</dbReference>
<sequence length="336" mass="39048">MMLGRFRLYSNTARHNTMMAHNKIAIKKTAPFRPFSCSRHNYDKKEPHFWEIETKEKPNDMPFSTQSVQDDTRDFRELLEGLFTTQTPKAVEPVAPLNKSTGSLIEKRLLDMVLKNKQPYKSKSPLPRSAISQIYGKRKQEDDQEELLDIFNTDYRKKSNWDMKHIAEDERIATKQKEVKIIQDILDTKTPSDLLALVQQEINRLDQTYPAYYPRIITTAIEHASRTDPYLALSIFELAKNKSVASYIMGCTTDAYNAMLMLRWESWCDVYGMLDLVEEMTLNGIEYDHRSRQIIKQAVQEVESEGEAGTTGVFWNTDEQRNCNLMKELAGKWLVV</sequence>
<dbReference type="Proteomes" id="UP000253551">
    <property type="component" value="Unassembled WGS sequence"/>
</dbReference>
<evidence type="ECO:0000313" key="2">
    <source>
        <dbReference type="EMBL" id="RCI05425.1"/>
    </source>
</evidence>
<evidence type="ECO:0000313" key="3">
    <source>
        <dbReference type="Proteomes" id="UP000253551"/>
    </source>
</evidence>
<keyword evidence="3" id="KW-1185">Reference proteome</keyword>
<evidence type="ECO:0000259" key="1">
    <source>
        <dbReference type="Pfam" id="PF19189"/>
    </source>
</evidence>
<dbReference type="STRING" id="4846.A0A367KTA3"/>
<dbReference type="EMBL" id="PJQM01000392">
    <property type="protein sequence ID" value="RCI05425.1"/>
    <property type="molecule type" value="Genomic_DNA"/>
</dbReference>
<name>A0A367KTA3_RHIST</name>
<dbReference type="GO" id="GO:0005739">
    <property type="term" value="C:mitochondrion"/>
    <property type="evidence" value="ECO:0007669"/>
    <property type="project" value="InterPro"/>
</dbReference>
<accession>A0A367KTA3</accession>
<comment type="caution">
    <text evidence="2">The sequence shown here is derived from an EMBL/GenBank/DDBJ whole genome shotgun (WGS) entry which is preliminary data.</text>
</comment>
<dbReference type="AlphaFoldDB" id="A0A367KTA3"/>
<reference evidence="2 3" key="1">
    <citation type="journal article" date="2018" name="G3 (Bethesda)">
        <title>Phylogenetic and Phylogenomic Definition of Rhizopus Species.</title>
        <authorList>
            <person name="Gryganskyi A.P."/>
            <person name="Golan J."/>
            <person name="Dolatabadi S."/>
            <person name="Mondo S."/>
            <person name="Robb S."/>
            <person name="Idnurm A."/>
            <person name="Muszewska A."/>
            <person name="Steczkiewicz K."/>
            <person name="Masonjones S."/>
            <person name="Liao H.L."/>
            <person name="Gajdeczka M.T."/>
            <person name="Anike F."/>
            <person name="Vuek A."/>
            <person name="Anishchenko I.M."/>
            <person name="Voigt K."/>
            <person name="de Hoog G.S."/>
            <person name="Smith M.E."/>
            <person name="Heitman J."/>
            <person name="Vilgalys R."/>
            <person name="Stajich J.E."/>
        </authorList>
    </citation>
    <scope>NUCLEOTIDE SEQUENCE [LARGE SCALE GENOMIC DNA]</scope>
    <source>
        <strain evidence="2 3">LSU 92-RS-03</strain>
    </source>
</reference>
<dbReference type="PANTHER" id="PTHR39468:SF1">
    <property type="entry name" value="MTF2-LIKE C-TERMINAL DOMAIN-CONTAINING PROTEIN"/>
    <property type="match status" value="1"/>
</dbReference>
<organism evidence="2 3">
    <name type="scientific">Rhizopus stolonifer</name>
    <name type="common">Rhizopus nigricans</name>
    <dbReference type="NCBI Taxonomy" id="4846"/>
    <lineage>
        <taxon>Eukaryota</taxon>
        <taxon>Fungi</taxon>
        <taxon>Fungi incertae sedis</taxon>
        <taxon>Mucoromycota</taxon>
        <taxon>Mucoromycotina</taxon>
        <taxon>Mucoromycetes</taxon>
        <taxon>Mucorales</taxon>
        <taxon>Mucorineae</taxon>
        <taxon>Rhizopodaceae</taxon>
        <taxon>Rhizopus</taxon>
    </lineage>
</organism>
<proteinExistence type="predicted"/>
<dbReference type="OrthoDB" id="2444174at2759"/>
<dbReference type="PANTHER" id="PTHR39468">
    <property type="entry name" value="CHROMOSOME 7, WHOLE GENOME SHOTGUN SEQUENCE"/>
    <property type="match status" value="1"/>
</dbReference>
<dbReference type="InterPro" id="IPR043837">
    <property type="entry name" value="Mtf2-like_C"/>
</dbReference>